<evidence type="ECO:0000313" key="7">
    <source>
        <dbReference type="EMBL" id="GAA4649788.1"/>
    </source>
</evidence>
<dbReference type="PANTHER" id="PTHR30329:SF21">
    <property type="entry name" value="LIPOPROTEIN YIAD-RELATED"/>
    <property type="match status" value="1"/>
</dbReference>
<proteinExistence type="predicted"/>
<dbReference type="InterPro" id="IPR006664">
    <property type="entry name" value="OMP_bac"/>
</dbReference>
<dbReference type="InterPro" id="IPR050330">
    <property type="entry name" value="Bact_OuterMem_StrucFunc"/>
</dbReference>
<keyword evidence="8" id="KW-1185">Reference proteome</keyword>
<dbReference type="PRINTS" id="PR01021">
    <property type="entry name" value="OMPADOMAIN"/>
</dbReference>
<keyword evidence="5" id="KW-0732">Signal</keyword>
<sequence>MKKMMTASVLGLICTLTFAQAQAAEWTWKKGATVGSAAIAGAALGGPVGLVVGVAAGDYLGNQVNQADRLGVVQADLTVAQQETEQLRIALHNAQVAIHQYETLALDTLQQDILFRTAGDAPDEKAAQRLKALASYLAVNPSVKVRLDGYADPRGADTYNLALSQRRVDAVRLFLMDAGIHEDRISVNAYGDRLSKAEKGDADAYALERVVTIELTGGSDYEAVAAN</sequence>
<accession>A0ABP8V0N4</accession>
<evidence type="ECO:0000256" key="4">
    <source>
        <dbReference type="PROSITE-ProRule" id="PRU00473"/>
    </source>
</evidence>
<dbReference type="InterPro" id="IPR006665">
    <property type="entry name" value="OmpA-like"/>
</dbReference>
<dbReference type="PANTHER" id="PTHR30329">
    <property type="entry name" value="STATOR ELEMENT OF FLAGELLAR MOTOR COMPLEX"/>
    <property type="match status" value="1"/>
</dbReference>
<dbReference type="CDD" id="cd07185">
    <property type="entry name" value="OmpA_C-like"/>
    <property type="match status" value="1"/>
</dbReference>
<comment type="caution">
    <text evidence="7">The sequence shown here is derived from an EMBL/GenBank/DDBJ whole genome shotgun (WGS) entry which is preliminary data.</text>
</comment>
<feature type="chain" id="PRO_5045866860" description="OmpA-like domain-containing protein" evidence="5">
    <location>
        <begin position="24"/>
        <end position="227"/>
    </location>
</feature>
<evidence type="ECO:0000256" key="1">
    <source>
        <dbReference type="ARBA" id="ARBA00004442"/>
    </source>
</evidence>
<keyword evidence="2 4" id="KW-0472">Membrane</keyword>
<comment type="subcellular location">
    <subcellularLocation>
        <location evidence="1">Cell outer membrane</location>
    </subcellularLocation>
</comment>
<keyword evidence="3" id="KW-0998">Cell outer membrane</keyword>
<dbReference type="InterPro" id="IPR036737">
    <property type="entry name" value="OmpA-like_sf"/>
</dbReference>
<evidence type="ECO:0000259" key="6">
    <source>
        <dbReference type="PROSITE" id="PS51123"/>
    </source>
</evidence>
<evidence type="ECO:0000256" key="5">
    <source>
        <dbReference type="SAM" id="SignalP"/>
    </source>
</evidence>
<dbReference type="SUPFAM" id="SSF103088">
    <property type="entry name" value="OmpA-like"/>
    <property type="match status" value="1"/>
</dbReference>
<gene>
    <name evidence="7" type="ORF">GCM10023116_20690</name>
</gene>
<name>A0ABP8V0N4_9GAMM</name>
<dbReference type="EMBL" id="BAABFL010000307">
    <property type="protein sequence ID" value="GAA4649788.1"/>
    <property type="molecule type" value="Genomic_DNA"/>
</dbReference>
<feature type="signal peptide" evidence="5">
    <location>
        <begin position="1"/>
        <end position="23"/>
    </location>
</feature>
<dbReference type="Pfam" id="PF00691">
    <property type="entry name" value="OmpA"/>
    <property type="match status" value="1"/>
</dbReference>
<dbReference type="Proteomes" id="UP001500604">
    <property type="component" value="Unassembled WGS sequence"/>
</dbReference>
<evidence type="ECO:0000313" key="8">
    <source>
        <dbReference type="Proteomes" id="UP001500604"/>
    </source>
</evidence>
<organism evidence="7 8">
    <name type="scientific">Kistimonas scapharcae</name>
    <dbReference type="NCBI Taxonomy" id="1036133"/>
    <lineage>
        <taxon>Bacteria</taxon>
        <taxon>Pseudomonadati</taxon>
        <taxon>Pseudomonadota</taxon>
        <taxon>Gammaproteobacteria</taxon>
        <taxon>Oceanospirillales</taxon>
        <taxon>Endozoicomonadaceae</taxon>
        <taxon>Kistimonas</taxon>
    </lineage>
</organism>
<feature type="domain" description="OmpA-like" evidence="6">
    <location>
        <begin position="102"/>
        <end position="219"/>
    </location>
</feature>
<reference evidence="8" key="1">
    <citation type="journal article" date="2019" name="Int. J. Syst. Evol. Microbiol.">
        <title>The Global Catalogue of Microorganisms (GCM) 10K type strain sequencing project: providing services to taxonomists for standard genome sequencing and annotation.</title>
        <authorList>
            <consortium name="The Broad Institute Genomics Platform"/>
            <consortium name="The Broad Institute Genome Sequencing Center for Infectious Disease"/>
            <person name="Wu L."/>
            <person name="Ma J."/>
        </authorList>
    </citation>
    <scope>NUCLEOTIDE SEQUENCE [LARGE SCALE GENOMIC DNA]</scope>
    <source>
        <strain evidence="8">JCM 17805</strain>
    </source>
</reference>
<evidence type="ECO:0000256" key="3">
    <source>
        <dbReference type="ARBA" id="ARBA00023237"/>
    </source>
</evidence>
<dbReference type="PROSITE" id="PS51123">
    <property type="entry name" value="OMPA_2"/>
    <property type="match status" value="1"/>
</dbReference>
<evidence type="ECO:0000256" key="2">
    <source>
        <dbReference type="ARBA" id="ARBA00023136"/>
    </source>
</evidence>
<dbReference type="Gene3D" id="3.30.1330.60">
    <property type="entry name" value="OmpA-like domain"/>
    <property type="match status" value="1"/>
</dbReference>
<protein>
    <recommendedName>
        <fullName evidence="6">OmpA-like domain-containing protein</fullName>
    </recommendedName>
</protein>